<accession>A0A0E9WS19</accession>
<sequence length="71" mass="8236">MGNCTKCDVIFFVAHSCVYFDIKILFTGMDTVKETKADMAFRTLVLTFSQQETVRRSTHTSHHGDYRKKNK</sequence>
<organism evidence="2">
    <name type="scientific">Anguilla anguilla</name>
    <name type="common">European freshwater eel</name>
    <name type="synonym">Muraena anguilla</name>
    <dbReference type="NCBI Taxonomy" id="7936"/>
    <lineage>
        <taxon>Eukaryota</taxon>
        <taxon>Metazoa</taxon>
        <taxon>Chordata</taxon>
        <taxon>Craniata</taxon>
        <taxon>Vertebrata</taxon>
        <taxon>Euteleostomi</taxon>
        <taxon>Actinopterygii</taxon>
        <taxon>Neopterygii</taxon>
        <taxon>Teleostei</taxon>
        <taxon>Anguilliformes</taxon>
        <taxon>Anguillidae</taxon>
        <taxon>Anguilla</taxon>
    </lineage>
</organism>
<reference evidence="2" key="2">
    <citation type="journal article" date="2015" name="Fish Shellfish Immunol.">
        <title>Early steps in the European eel (Anguilla anguilla)-Vibrio vulnificus interaction in the gills: Role of the RtxA13 toxin.</title>
        <authorList>
            <person name="Callol A."/>
            <person name="Pajuelo D."/>
            <person name="Ebbesson L."/>
            <person name="Teles M."/>
            <person name="MacKenzie S."/>
            <person name="Amaro C."/>
        </authorList>
    </citation>
    <scope>NUCLEOTIDE SEQUENCE</scope>
</reference>
<protein>
    <submittedName>
        <fullName evidence="2">Uncharacterized protein</fullName>
    </submittedName>
</protein>
<feature type="compositionally biased region" description="Basic residues" evidence="1">
    <location>
        <begin position="56"/>
        <end position="71"/>
    </location>
</feature>
<evidence type="ECO:0000256" key="1">
    <source>
        <dbReference type="SAM" id="MobiDB-lite"/>
    </source>
</evidence>
<dbReference type="AlphaFoldDB" id="A0A0E9WS19"/>
<proteinExistence type="predicted"/>
<evidence type="ECO:0000313" key="2">
    <source>
        <dbReference type="EMBL" id="JAH92330.1"/>
    </source>
</evidence>
<reference evidence="2" key="1">
    <citation type="submission" date="2014-11" db="EMBL/GenBank/DDBJ databases">
        <authorList>
            <person name="Amaro Gonzalez C."/>
        </authorList>
    </citation>
    <scope>NUCLEOTIDE SEQUENCE</scope>
</reference>
<name>A0A0E9WS19_ANGAN</name>
<feature type="region of interest" description="Disordered" evidence="1">
    <location>
        <begin position="52"/>
        <end position="71"/>
    </location>
</feature>
<dbReference type="EMBL" id="GBXM01016247">
    <property type="protein sequence ID" value="JAH92330.1"/>
    <property type="molecule type" value="Transcribed_RNA"/>
</dbReference>